<sequence length="336" mass="36444">MTSRAELSRLFLAQNGYDHWQRRFLAGDASPRSYDRLSLGDKTLVLMDAPPERGEDVRPFVKMASHLRSLGLSAPEILAADEQNGFLLLEDLGDDLYARVLDRGADPAALYKTALQALHILQKAPPPAGLPAHSPGFMADAAGLAFSWYARAVTGEAQDPAPLVAAMAEAMSAHCTQVPVLVLRDYHAENLLWLPGREGAARAGLLDFQMGSLGQPEYDVISLLQDARRDVDPAFADAMIADYAALRGADPNQTALACAVLGAQRNLRILGGFTRLSLHFGKPGYVKLIPRVWGYLQRCLARPELAELREIAARLPAPDATALKRIEDLCGTCPDP</sequence>
<dbReference type="InterPro" id="IPR002575">
    <property type="entry name" value="Aminoglycoside_PTrfase"/>
</dbReference>
<dbReference type="InterPro" id="IPR011009">
    <property type="entry name" value="Kinase-like_dom_sf"/>
</dbReference>
<dbReference type="Pfam" id="PF01636">
    <property type="entry name" value="APH"/>
    <property type="match status" value="1"/>
</dbReference>
<gene>
    <name evidence="2" type="ORF">EP867_00140</name>
</gene>
<dbReference type="GO" id="GO:0016740">
    <property type="term" value="F:transferase activity"/>
    <property type="evidence" value="ECO:0007669"/>
    <property type="project" value="UniProtKB-KW"/>
</dbReference>
<organism evidence="2 3">
    <name type="scientific">Falsigemmobacter intermedius</name>
    <dbReference type="NCBI Taxonomy" id="1553448"/>
    <lineage>
        <taxon>Bacteria</taxon>
        <taxon>Pseudomonadati</taxon>
        <taxon>Pseudomonadota</taxon>
        <taxon>Alphaproteobacteria</taxon>
        <taxon>Rhodobacterales</taxon>
        <taxon>Paracoccaceae</taxon>
        <taxon>Falsigemmobacter</taxon>
    </lineage>
</organism>
<keyword evidence="2" id="KW-0808">Transferase</keyword>
<comment type="caution">
    <text evidence="2">The sequence shown here is derived from an EMBL/GenBank/DDBJ whole genome shotgun (WGS) entry which is preliminary data.</text>
</comment>
<dbReference type="OrthoDB" id="9809275at2"/>
<evidence type="ECO:0000313" key="3">
    <source>
        <dbReference type="Proteomes" id="UP000287168"/>
    </source>
</evidence>
<dbReference type="AlphaFoldDB" id="A0A444MGI1"/>
<feature type="domain" description="Aminoglycoside phosphotransferase" evidence="1">
    <location>
        <begin position="23"/>
        <end position="246"/>
    </location>
</feature>
<dbReference type="Gene3D" id="3.90.1200.10">
    <property type="match status" value="1"/>
</dbReference>
<keyword evidence="3" id="KW-1185">Reference proteome</keyword>
<dbReference type="EMBL" id="SBLC01000001">
    <property type="protein sequence ID" value="RWY45474.1"/>
    <property type="molecule type" value="Genomic_DNA"/>
</dbReference>
<dbReference type="Gene3D" id="3.30.200.20">
    <property type="entry name" value="Phosphorylase Kinase, domain 1"/>
    <property type="match status" value="1"/>
</dbReference>
<proteinExistence type="predicted"/>
<evidence type="ECO:0000313" key="2">
    <source>
        <dbReference type="EMBL" id="RWY45474.1"/>
    </source>
</evidence>
<dbReference type="RefSeq" id="WP_128486193.1">
    <property type="nucleotide sequence ID" value="NZ_JBHLXB010000011.1"/>
</dbReference>
<evidence type="ECO:0000259" key="1">
    <source>
        <dbReference type="Pfam" id="PF01636"/>
    </source>
</evidence>
<dbReference type="Proteomes" id="UP000287168">
    <property type="component" value="Unassembled WGS sequence"/>
</dbReference>
<name>A0A444MGI1_9RHOB</name>
<dbReference type="SUPFAM" id="SSF56112">
    <property type="entry name" value="Protein kinase-like (PK-like)"/>
    <property type="match status" value="1"/>
</dbReference>
<protein>
    <submittedName>
        <fullName evidence="2">Aminoglycoside phosphotransferase</fullName>
    </submittedName>
</protein>
<accession>A0A444MGI1</accession>
<reference evidence="2 3" key="1">
    <citation type="journal article" date="2015" name="Int. J. Syst. Evol. Microbiol.">
        <title>Gemmobacter intermedius sp. nov., isolated from a white stork (Ciconia ciconia).</title>
        <authorList>
            <person name="Kampfer P."/>
            <person name="Jerzak L."/>
            <person name="Wilharm G."/>
            <person name="Golke J."/>
            <person name="Busse H.J."/>
            <person name="Glaeser S.P."/>
        </authorList>
    </citation>
    <scope>NUCLEOTIDE SEQUENCE [LARGE SCALE GENOMIC DNA]</scope>
    <source>
        <strain evidence="2 3">119/4</strain>
    </source>
</reference>